<dbReference type="CDD" id="cd20557">
    <property type="entry name" value="CYCLIN_ScPCL1-like"/>
    <property type="match status" value="1"/>
</dbReference>
<sequence>MQNNKRTTSTAAALAVLSANIVSKMWNLKKEGGSESANISFKKFCAKLISKSQISDDTIFLSLKYVQRYIKKGNNIDFTNKHQLFTIALLLAQKWHNDEVLTNKVWSEILHISQADIDALEISFLKSLDFKMHVTKEKYNFWLNCVRSCHRTGKHEYLFTKRHEKMGILLSPLPKSVFNYDAKKGYDKIEKSITEEQGKTFSDQILNEMFDDNWNKACNVTNLLMGEQFAVSTNTDTYTAQEPLAVMTGICLLFSCDDPYCNR</sequence>
<reference evidence="1" key="1">
    <citation type="submission" date="2021-06" db="EMBL/GenBank/DDBJ databases">
        <authorList>
            <person name="Kallberg Y."/>
            <person name="Tangrot J."/>
            <person name="Rosling A."/>
        </authorList>
    </citation>
    <scope>NUCLEOTIDE SEQUENCE</scope>
    <source>
        <strain evidence="1">AZ414A</strain>
    </source>
</reference>
<dbReference type="GO" id="GO:0016538">
    <property type="term" value="F:cyclin-dependent protein serine/threonine kinase regulator activity"/>
    <property type="evidence" value="ECO:0007669"/>
    <property type="project" value="TreeGrafter"/>
</dbReference>
<dbReference type="Gene3D" id="1.10.472.10">
    <property type="entry name" value="Cyclin-like"/>
    <property type="match status" value="1"/>
</dbReference>
<organism evidence="1 2">
    <name type="scientific">Diversispora eburnea</name>
    <dbReference type="NCBI Taxonomy" id="1213867"/>
    <lineage>
        <taxon>Eukaryota</taxon>
        <taxon>Fungi</taxon>
        <taxon>Fungi incertae sedis</taxon>
        <taxon>Mucoromycota</taxon>
        <taxon>Glomeromycotina</taxon>
        <taxon>Glomeromycetes</taxon>
        <taxon>Diversisporales</taxon>
        <taxon>Diversisporaceae</taxon>
        <taxon>Diversispora</taxon>
    </lineage>
</organism>
<accession>A0A9N8W2L4</accession>
<dbReference type="GO" id="GO:0000307">
    <property type="term" value="C:cyclin-dependent protein kinase holoenzyme complex"/>
    <property type="evidence" value="ECO:0007669"/>
    <property type="project" value="TreeGrafter"/>
</dbReference>
<dbReference type="GO" id="GO:0019901">
    <property type="term" value="F:protein kinase binding"/>
    <property type="evidence" value="ECO:0007669"/>
    <property type="project" value="InterPro"/>
</dbReference>
<proteinExistence type="predicted"/>
<dbReference type="GO" id="GO:0005634">
    <property type="term" value="C:nucleus"/>
    <property type="evidence" value="ECO:0007669"/>
    <property type="project" value="TreeGrafter"/>
</dbReference>
<comment type="caution">
    <text evidence="1">The sequence shown here is derived from an EMBL/GenBank/DDBJ whole genome shotgun (WGS) entry which is preliminary data.</text>
</comment>
<dbReference type="AlphaFoldDB" id="A0A9N8W2L4"/>
<protein>
    <submittedName>
        <fullName evidence="1">988_t:CDS:1</fullName>
    </submittedName>
</protein>
<dbReference type="SUPFAM" id="SSF47954">
    <property type="entry name" value="Cyclin-like"/>
    <property type="match status" value="1"/>
</dbReference>
<evidence type="ECO:0000313" key="1">
    <source>
        <dbReference type="EMBL" id="CAG8474881.1"/>
    </source>
</evidence>
<dbReference type="OrthoDB" id="244495at2759"/>
<dbReference type="PANTHER" id="PTHR15615:SF27">
    <property type="entry name" value="PHO85 CYCLIN CLG1"/>
    <property type="match status" value="1"/>
</dbReference>
<dbReference type="InterPro" id="IPR036915">
    <property type="entry name" value="Cyclin-like_sf"/>
</dbReference>
<dbReference type="EMBL" id="CAJVPK010000211">
    <property type="protein sequence ID" value="CAG8474881.1"/>
    <property type="molecule type" value="Genomic_DNA"/>
</dbReference>
<dbReference type="Proteomes" id="UP000789706">
    <property type="component" value="Unassembled WGS sequence"/>
</dbReference>
<keyword evidence="2" id="KW-1185">Reference proteome</keyword>
<gene>
    <name evidence="1" type="ORF">DEBURN_LOCUS3348</name>
</gene>
<dbReference type="InterPro" id="IPR013922">
    <property type="entry name" value="Cyclin_PHO80-like"/>
</dbReference>
<name>A0A9N8W2L4_9GLOM</name>
<dbReference type="PANTHER" id="PTHR15615">
    <property type="match status" value="1"/>
</dbReference>
<dbReference type="Pfam" id="PF08613">
    <property type="entry name" value="Cyclin"/>
    <property type="match status" value="1"/>
</dbReference>
<evidence type="ECO:0000313" key="2">
    <source>
        <dbReference type="Proteomes" id="UP000789706"/>
    </source>
</evidence>